<dbReference type="AlphaFoldDB" id="A0A2Z6SGS2"/>
<dbReference type="STRING" id="94130.A0A2Z6SGS2"/>
<organism evidence="3 4">
    <name type="scientific">Rhizophagus clarus</name>
    <dbReference type="NCBI Taxonomy" id="94130"/>
    <lineage>
        <taxon>Eukaryota</taxon>
        <taxon>Fungi</taxon>
        <taxon>Fungi incertae sedis</taxon>
        <taxon>Mucoromycota</taxon>
        <taxon>Glomeromycotina</taxon>
        <taxon>Glomeromycetes</taxon>
        <taxon>Glomerales</taxon>
        <taxon>Glomeraceae</taxon>
        <taxon>Rhizophagus</taxon>
    </lineage>
</organism>
<accession>A0A2Z6SGS2</accession>
<evidence type="ECO:0000313" key="4">
    <source>
        <dbReference type="Proteomes" id="UP000247702"/>
    </source>
</evidence>
<comment type="caution">
    <text evidence="3">The sequence shown here is derived from an EMBL/GenBank/DDBJ whole genome shotgun (WGS) entry which is preliminary data.</text>
</comment>
<evidence type="ECO:0000256" key="1">
    <source>
        <dbReference type="SAM" id="MobiDB-lite"/>
    </source>
</evidence>
<proteinExistence type="predicted"/>
<keyword evidence="4" id="KW-1185">Reference proteome</keyword>
<keyword evidence="2" id="KW-1133">Transmembrane helix</keyword>
<feature type="transmembrane region" description="Helical" evidence="2">
    <location>
        <begin position="6"/>
        <end position="25"/>
    </location>
</feature>
<name>A0A2Z6SGS2_9GLOM</name>
<protein>
    <submittedName>
        <fullName evidence="3">Uncharacterized protein</fullName>
    </submittedName>
</protein>
<reference evidence="3 4" key="1">
    <citation type="submission" date="2017-11" db="EMBL/GenBank/DDBJ databases">
        <title>The genome of Rhizophagus clarus HR1 reveals common genetic basis of auxotrophy among arbuscular mycorrhizal fungi.</title>
        <authorList>
            <person name="Kobayashi Y."/>
        </authorList>
    </citation>
    <scope>NUCLEOTIDE SEQUENCE [LARGE SCALE GENOMIC DNA]</scope>
    <source>
        <strain evidence="3 4">HR1</strain>
    </source>
</reference>
<gene>
    <name evidence="3" type="ORF">RclHR1_00590023</name>
</gene>
<feature type="region of interest" description="Disordered" evidence="1">
    <location>
        <begin position="99"/>
        <end position="119"/>
    </location>
</feature>
<keyword evidence="2" id="KW-0472">Membrane</keyword>
<evidence type="ECO:0000313" key="3">
    <source>
        <dbReference type="EMBL" id="GBC04837.1"/>
    </source>
</evidence>
<dbReference type="Proteomes" id="UP000247702">
    <property type="component" value="Unassembled WGS sequence"/>
</dbReference>
<evidence type="ECO:0000256" key="2">
    <source>
        <dbReference type="SAM" id="Phobius"/>
    </source>
</evidence>
<keyword evidence="2" id="KW-0812">Transmembrane</keyword>
<sequence>MYSLNATFLIYVAIISPMCCLASDYRSKFKFKKRISSQIFDEMPVMASIMAFYQINYNDMYFLKREETAPTTLYIFRVVQPVIRMTYDDDDVNFSYNGYDDSNDSESSDIYVPSGKRKGTSKISSKKQLRLSKGIATIDEYIVGGSFGKVVSGY</sequence>
<dbReference type="EMBL" id="BEXD01003970">
    <property type="protein sequence ID" value="GBC04837.1"/>
    <property type="molecule type" value="Genomic_DNA"/>
</dbReference>